<dbReference type="RefSeq" id="WP_189377467.1">
    <property type="nucleotide sequence ID" value="NZ_BNAH01000004.1"/>
</dbReference>
<dbReference type="Gene3D" id="1.20.1260.80">
    <property type="match status" value="1"/>
</dbReference>
<accession>A0ABQ3IJH9</accession>
<organism evidence="6 7">
    <name type="scientific">Thalassotalea profundi</name>
    <dbReference type="NCBI Taxonomy" id="2036687"/>
    <lineage>
        <taxon>Bacteria</taxon>
        <taxon>Pseudomonadati</taxon>
        <taxon>Pseudomonadota</taxon>
        <taxon>Gammaproteobacteria</taxon>
        <taxon>Alteromonadales</taxon>
        <taxon>Colwelliaceae</taxon>
        <taxon>Thalassotalea</taxon>
    </lineage>
</organism>
<evidence type="ECO:0000256" key="2">
    <source>
        <dbReference type="ARBA" id="ARBA00009840"/>
    </source>
</evidence>
<protein>
    <submittedName>
        <fullName evidence="6">RmuC family protein</fullName>
    </submittedName>
</protein>
<reference evidence="7" key="1">
    <citation type="journal article" date="2019" name="Int. J. Syst. Evol. Microbiol.">
        <title>The Global Catalogue of Microorganisms (GCM) 10K type strain sequencing project: providing services to taxonomists for standard genome sequencing and annotation.</title>
        <authorList>
            <consortium name="The Broad Institute Genomics Platform"/>
            <consortium name="The Broad Institute Genome Sequencing Center for Infectious Disease"/>
            <person name="Wu L."/>
            <person name="Ma J."/>
        </authorList>
    </citation>
    <scope>NUCLEOTIDE SEQUENCE [LARGE SCALE GENOMIC DNA]</scope>
    <source>
        <strain evidence="7">CGMCC 1.15922</strain>
    </source>
</reference>
<dbReference type="PANTHER" id="PTHR30563:SF0">
    <property type="entry name" value="DNA RECOMBINATION PROTEIN RMUC"/>
    <property type="match status" value="1"/>
</dbReference>
<keyword evidence="4" id="KW-0233">DNA recombination</keyword>
<keyword evidence="5" id="KW-0812">Transmembrane</keyword>
<keyword evidence="3" id="KW-0175">Coiled coil</keyword>
<keyword evidence="7" id="KW-1185">Reference proteome</keyword>
<evidence type="ECO:0000256" key="4">
    <source>
        <dbReference type="ARBA" id="ARBA00023172"/>
    </source>
</evidence>
<dbReference type="PANTHER" id="PTHR30563">
    <property type="entry name" value="DNA RECOMBINATION PROTEIN RMUC"/>
    <property type="match status" value="1"/>
</dbReference>
<keyword evidence="5" id="KW-1133">Transmembrane helix</keyword>
<evidence type="ECO:0000256" key="1">
    <source>
        <dbReference type="ARBA" id="ARBA00003416"/>
    </source>
</evidence>
<comment type="function">
    <text evidence="1">Involved in DNA recombination.</text>
</comment>
<dbReference type="EMBL" id="BNAH01000004">
    <property type="protein sequence ID" value="GHE85558.1"/>
    <property type="molecule type" value="Genomic_DNA"/>
</dbReference>
<evidence type="ECO:0000313" key="7">
    <source>
        <dbReference type="Proteomes" id="UP000626370"/>
    </source>
</evidence>
<gene>
    <name evidence="6" type="ORF">GCM10011501_13270</name>
</gene>
<comment type="similarity">
    <text evidence="2">Belongs to the RmuC family.</text>
</comment>
<dbReference type="InterPro" id="IPR003798">
    <property type="entry name" value="DNA_recombination_RmuC"/>
</dbReference>
<dbReference type="Pfam" id="PF02646">
    <property type="entry name" value="RmuC"/>
    <property type="match status" value="1"/>
</dbReference>
<proteinExistence type="inferred from homology"/>
<evidence type="ECO:0000256" key="3">
    <source>
        <dbReference type="ARBA" id="ARBA00023054"/>
    </source>
</evidence>
<dbReference type="Proteomes" id="UP000626370">
    <property type="component" value="Unassembled WGS sequence"/>
</dbReference>
<keyword evidence="5" id="KW-0472">Membrane</keyword>
<comment type="caution">
    <text evidence="6">The sequence shown here is derived from an EMBL/GenBank/DDBJ whole genome shotgun (WGS) entry which is preliminary data.</text>
</comment>
<evidence type="ECO:0000256" key="5">
    <source>
        <dbReference type="SAM" id="Phobius"/>
    </source>
</evidence>
<sequence length="484" mass="55091">MDKLTALTTSSLTNSTINEQLFWILTIGLSVIALIVLIILFLLLKYKSHNQQLLQLLNQQQELTIRASQSEAGFQQQLISTLSSNHQVITNHQFELKNYFEQQLAELKLKLLRQQADLSEKQGQGVSTLNEKLLTVLHQHQQLFTDNQNKALEQLMKHLNDNHQVNREEQSKSMLASSEQMTKKINELTLSTDNRLKEISEQVEKRLADGFEKTTKTFNDIVKRLALIDDAQKKITELSTNVVSLQEVLSDKRSRGAFGEVQLNGLIRNVLPEQSFSLQHTLSNGKIADCALFLPKPTGTVIIDSKFPLESYRKMTNIHLGDADRKAAERQFKLDIKKHIKDISEKYIIENETSDGAIMFIPAEAIFAEIHGHHSDLVEIANQQRIWLTSPTTLMAILTTARSVLKDEATKEQIHIIQAHLGELANDFSRFRTRFDNLAKHIDQAATDVKQIHTSANKISNRFIKIEEVDLTSTHKVKPLKLNE</sequence>
<feature type="transmembrane region" description="Helical" evidence="5">
    <location>
        <begin position="20"/>
        <end position="44"/>
    </location>
</feature>
<evidence type="ECO:0000313" key="6">
    <source>
        <dbReference type="EMBL" id="GHE85558.1"/>
    </source>
</evidence>
<name>A0ABQ3IJH9_9GAMM</name>